<evidence type="ECO:0000313" key="2">
    <source>
        <dbReference type="EMBL" id="GAG79641.1"/>
    </source>
</evidence>
<name>X1C5I0_9ZZZZ</name>
<evidence type="ECO:0000256" key="1">
    <source>
        <dbReference type="SAM" id="Phobius"/>
    </source>
</evidence>
<sequence>METIKKWVKKHPNLTAWFVLALGMVALLVFEARDVGLETSQWFWLIIVTILVAGAAIWIISWGDDDDSVVVEEDKQAETTQ</sequence>
<organism evidence="2">
    <name type="scientific">marine sediment metagenome</name>
    <dbReference type="NCBI Taxonomy" id="412755"/>
    <lineage>
        <taxon>unclassified sequences</taxon>
        <taxon>metagenomes</taxon>
        <taxon>ecological metagenomes</taxon>
    </lineage>
</organism>
<gene>
    <name evidence="2" type="ORF">S01H4_31343</name>
</gene>
<proteinExistence type="predicted"/>
<keyword evidence="1" id="KW-0812">Transmembrane</keyword>
<feature type="transmembrane region" description="Helical" evidence="1">
    <location>
        <begin position="42"/>
        <end position="60"/>
    </location>
</feature>
<protein>
    <submittedName>
        <fullName evidence="2">Uncharacterized protein</fullName>
    </submittedName>
</protein>
<keyword evidence="1" id="KW-0472">Membrane</keyword>
<dbReference type="EMBL" id="BART01016275">
    <property type="protein sequence ID" value="GAG79641.1"/>
    <property type="molecule type" value="Genomic_DNA"/>
</dbReference>
<dbReference type="AlphaFoldDB" id="X1C5I0"/>
<keyword evidence="1" id="KW-1133">Transmembrane helix</keyword>
<comment type="caution">
    <text evidence="2">The sequence shown here is derived from an EMBL/GenBank/DDBJ whole genome shotgun (WGS) entry which is preliminary data.</text>
</comment>
<reference evidence="2" key="1">
    <citation type="journal article" date="2014" name="Front. Microbiol.">
        <title>High frequency of phylogenetically diverse reductive dehalogenase-homologous genes in deep subseafloor sedimentary metagenomes.</title>
        <authorList>
            <person name="Kawai M."/>
            <person name="Futagami T."/>
            <person name="Toyoda A."/>
            <person name="Takaki Y."/>
            <person name="Nishi S."/>
            <person name="Hori S."/>
            <person name="Arai W."/>
            <person name="Tsubouchi T."/>
            <person name="Morono Y."/>
            <person name="Uchiyama I."/>
            <person name="Ito T."/>
            <person name="Fujiyama A."/>
            <person name="Inagaki F."/>
            <person name="Takami H."/>
        </authorList>
    </citation>
    <scope>NUCLEOTIDE SEQUENCE</scope>
    <source>
        <strain evidence="2">Expedition CK06-06</strain>
    </source>
</reference>
<feature type="transmembrane region" description="Helical" evidence="1">
    <location>
        <begin position="12"/>
        <end position="30"/>
    </location>
</feature>
<accession>X1C5I0</accession>